<dbReference type="Proteomes" id="UP000019275">
    <property type="component" value="Unassembled WGS sequence"/>
</dbReference>
<dbReference type="EMBL" id="ARZX01000014">
    <property type="protein sequence ID" value="EWH13085.1"/>
    <property type="molecule type" value="Genomic_DNA"/>
</dbReference>
<sequence length="253" mass="28712">MNKILTILLIFFLVISCKKNNEKKKILFITTNVNEMKNEPNGTYLIELAIPFNKFSQKKFEIDIVSPKGGEIPIYHSGDTTSLVKAVIKSELFQNKTKNSLKPTEINPKEYLGIIIPGGYGQFWDTHKDVDILRVISEIYDNGGIIGTIGHGTATLIDVKLNSGEYLVKNKTMTSFPTWNEKNIMEQSDFGKLLPYDMETELLKKGANLKVYNHERKINYEIVDSENRLITASFANSGKFVADEVLNLINRKE</sequence>
<accession>A0ABN0RMN4</accession>
<dbReference type="PROSITE" id="PS51257">
    <property type="entry name" value="PROKAR_LIPOPROTEIN"/>
    <property type="match status" value="1"/>
</dbReference>
<organism evidence="5 6">
    <name type="scientific">Cellulophaga geojensis KL-A</name>
    <dbReference type="NCBI Taxonomy" id="1328323"/>
    <lineage>
        <taxon>Bacteria</taxon>
        <taxon>Pseudomonadati</taxon>
        <taxon>Bacteroidota</taxon>
        <taxon>Flavobacteriia</taxon>
        <taxon>Flavobacteriales</taxon>
        <taxon>Flavobacteriaceae</taxon>
        <taxon>Cellulophaga</taxon>
    </lineage>
</organism>
<protein>
    <submittedName>
        <fullName evidence="5">ThiJ/PfpI domain-containing protein</fullName>
    </submittedName>
</protein>
<evidence type="ECO:0000313" key="5">
    <source>
        <dbReference type="EMBL" id="EWH13085.1"/>
    </source>
</evidence>
<evidence type="ECO:0000313" key="6">
    <source>
        <dbReference type="Proteomes" id="UP000019275"/>
    </source>
</evidence>
<feature type="domain" description="DJ-1/PfpI" evidence="4">
    <location>
        <begin position="42"/>
        <end position="182"/>
    </location>
</feature>
<reference evidence="5 6" key="1">
    <citation type="journal article" date="2014" name="Genome Announc.">
        <title>Draft Genome Sequence of the Carrageenan-Degrading Bacterium Cellulophaga sp. Strain KL-A, Isolated from Decaying Marine Algae.</title>
        <authorList>
            <person name="Shan D."/>
            <person name="Ying J."/>
            <person name="Li X."/>
            <person name="Gao Z."/>
            <person name="Wei G."/>
            <person name="Shao Z."/>
        </authorList>
    </citation>
    <scope>NUCLEOTIDE SEQUENCE [LARGE SCALE GENOMIC DNA]</scope>
    <source>
        <strain evidence="5 6">KL-A</strain>
    </source>
</reference>
<dbReference type="PANTHER" id="PTHR48094">
    <property type="entry name" value="PROTEIN/NUCLEIC ACID DEGLYCASE DJ-1-RELATED"/>
    <property type="match status" value="1"/>
</dbReference>
<evidence type="ECO:0000256" key="3">
    <source>
        <dbReference type="ARBA" id="ARBA00038493"/>
    </source>
</evidence>
<evidence type="ECO:0000259" key="4">
    <source>
        <dbReference type="Pfam" id="PF01965"/>
    </source>
</evidence>
<dbReference type="InterPro" id="IPR050325">
    <property type="entry name" value="Prot/Nucl_acid_deglycase"/>
</dbReference>
<comment type="similarity">
    <text evidence="3">Belongs to the peptidase C56 family. HSP31-like subfamily.</text>
</comment>
<keyword evidence="1" id="KW-0346">Stress response</keyword>
<dbReference type="Pfam" id="PF01965">
    <property type="entry name" value="DJ-1_PfpI"/>
    <property type="match status" value="1"/>
</dbReference>
<dbReference type="RefSeq" id="WP_034645845.1">
    <property type="nucleotide sequence ID" value="NZ_ARZX01000014.1"/>
</dbReference>
<keyword evidence="6" id="KW-1185">Reference proteome</keyword>
<name>A0ABN0RMN4_9FLAO</name>
<proteinExistence type="inferred from homology"/>
<comment type="caution">
    <text evidence="5">The sequence shown here is derived from an EMBL/GenBank/DDBJ whole genome shotgun (WGS) entry which is preliminary data.</text>
</comment>
<gene>
    <name evidence="5" type="ORF">KLA_11090</name>
</gene>
<dbReference type="PANTHER" id="PTHR48094:SF11">
    <property type="entry name" value="GLUTATHIONE-INDEPENDENT GLYOXALASE HSP31-RELATED"/>
    <property type="match status" value="1"/>
</dbReference>
<dbReference type="SUPFAM" id="SSF52317">
    <property type="entry name" value="Class I glutamine amidotransferase-like"/>
    <property type="match status" value="1"/>
</dbReference>
<keyword evidence="2" id="KW-0456">Lyase</keyword>
<dbReference type="InterPro" id="IPR002818">
    <property type="entry name" value="DJ-1/PfpI"/>
</dbReference>
<dbReference type="InterPro" id="IPR029062">
    <property type="entry name" value="Class_I_gatase-like"/>
</dbReference>
<evidence type="ECO:0000256" key="2">
    <source>
        <dbReference type="ARBA" id="ARBA00023239"/>
    </source>
</evidence>
<evidence type="ECO:0000256" key="1">
    <source>
        <dbReference type="ARBA" id="ARBA00023016"/>
    </source>
</evidence>
<dbReference type="Gene3D" id="3.40.50.880">
    <property type="match status" value="1"/>
</dbReference>